<evidence type="ECO:0000313" key="3">
    <source>
        <dbReference type="EMBL" id="JAS33652.1"/>
    </source>
</evidence>
<proteinExistence type="predicted"/>
<protein>
    <submittedName>
        <fullName evidence="3">Uncharacterized protein</fullName>
    </submittedName>
</protein>
<evidence type="ECO:0000256" key="2">
    <source>
        <dbReference type="SAM" id="SignalP"/>
    </source>
</evidence>
<gene>
    <name evidence="3" type="ORF">g.3758</name>
</gene>
<evidence type="ECO:0000256" key="1">
    <source>
        <dbReference type="SAM" id="MobiDB-lite"/>
    </source>
</evidence>
<organism evidence="3">
    <name type="scientific">Clastoptera arizonana</name>
    <name type="common">Arizona spittle bug</name>
    <dbReference type="NCBI Taxonomy" id="38151"/>
    <lineage>
        <taxon>Eukaryota</taxon>
        <taxon>Metazoa</taxon>
        <taxon>Ecdysozoa</taxon>
        <taxon>Arthropoda</taxon>
        <taxon>Hexapoda</taxon>
        <taxon>Insecta</taxon>
        <taxon>Pterygota</taxon>
        <taxon>Neoptera</taxon>
        <taxon>Paraneoptera</taxon>
        <taxon>Hemiptera</taxon>
        <taxon>Auchenorrhyncha</taxon>
        <taxon>Cercopoidea</taxon>
        <taxon>Clastopteridae</taxon>
        <taxon>Clastoptera</taxon>
    </lineage>
</organism>
<sequence>MAVTSIGLILLLTLSSVVTEKEWRVVKLLGEFYHRLPYIGFRITGEVLYHLGIEENLTEEHILSYRRGCEKYITTLRNILKLFESNNVKKTNSLYVIIKNIILGVSMVQDISLKDPPKVIIRRLESAREYIHALSKYFWDMEEYIDDDTPSAEYAPLKTNRQKPGLTPEQEDFFA</sequence>
<dbReference type="EMBL" id="GEDC01003646">
    <property type="protein sequence ID" value="JAS33652.1"/>
    <property type="molecule type" value="Transcribed_RNA"/>
</dbReference>
<feature type="chain" id="PRO_5008581835" evidence="2">
    <location>
        <begin position="20"/>
        <end position="175"/>
    </location>
</feature>
<feature type="signal peptide" evidence="2">
    <location>
        <begin position="1"/>
        <end position="19"/>
    </location>
</feature>
<reference evidence="3" key="1">
    <citation type="submission" date="2015-12" db="EMBL/GenBank/DDBJ databases">
        <title>De novo transcriptome assembly of four potential Pierce s Disease insect vectors from Arizona vineyards.</title>
        <authorList>
            <person name="Tassone E.E."/>
        </authorList>
    </citation>
    <scope>NUCLEOTIDE SEQUENCE</scope>
</reference>
<keyword evidence="2" id="KW-0732">Signal</keyword>
<name>A0A1B6E6V4_9HEMI</name>
<dbReference type="AlphaFoldDB" id="A0A1B6E6V4"/>
<accession>A0A1B6E6V4</accession>
<feature type="region of interest" description="Disordered" evidence="1">
    <location>
        <begin position="154"/>
        <end position="175"/>
    </location>
</feature>